<name>A0A1V4IIZ0_9CLOT</name>
<evidence type="ECO:0000313" key="8">
    <source>
        <dbReference type="Proteomes" id="UP000190080"/>
    </source>
</evidence>
<proteinExistence type="inferred from homology"/>
<dbReference type="PANTHER" id="PTHR21716">
    <property type="entry name" value="TRANSMEMBRANE PROTEIN"/>
    <property type="match status" value="1"/>
</dbReference>
<feature type="transmembrane region" description="Helical" evidence="6">
    <location>
        <begin position="197"/>
        <end position="218"/>
    </location>
</feature>
<sequence>MLKIVKESFNKNLIKRIIEFAVLGLLVYLMRDLFNLFFLTFLFSYLIYNMQKFLVDKTHIPRVIVILLLYVVIVGFIVFFIYRYVPELIKQFRIMLWEISKVKVPDEFAKYINPIIEKFDISKYSEKYMGTIVEVGKNVAQLSLNIFLAIILSMFFVLENEKIRKLLAKFRKSKIAGVYSYFEYFGVNFLNSFGKVIQAQILIAFVNSILSIIVLWILGFPQLIGLGFMIFVLSFIPVAGVVISLVPLSLIAFSIGGPIKVVYVLIMIVLLHCLESYVLNPKLMADKTKLPMFFTFILLILGEHFMGIWGLLLSIPLFIFFLDIINVKVQD</sequence>
<dbReference type="RefSeq" id="WP_079426033.1">
    <property type="nucleotide sequence ID" value="NZ_MZGV01000038.1"/>
</dbReference>
<dbReference type="GO" id="GO:0055085">
    <property type="term" value="P:transmembrane transport"/>
    <property type="evidence" value="ECO:0007669"/>
    <property type="project" value="TreeGrafter"/>
</dbReference>
<evidence type="ECO:0000256" key="1">
    <source>
        <dbReference type="ARBA" id="ARBA00004141"/>
    </source>
</evidence>
<evidence type="ECO:0000256" key="6">
    <source>
        <dbReference type="SAM" id="Phobius"/>
    </source>
</evidence>
<feature type="transmembrane region" description="Helical" evidence="6">
    <location>
        <begin position="292"/>
        <end position="322"/>
    </location>
</feature>
<feature type="transmembrane region" description="Helical" evidence="6">
    <location>
        <begin position="139"/>
        <end position="158"/>
    </location>
</feature>
<dbReference type="STRING" id="1450648.CLORY_30960"/>
<dbReference type="PANTHER" id="PTHR21716:SF62">
    <property type="entry name" value="TRANSPORT PROTEIN YDBI-RELATED"/>
    <property type="match status" value="1"/>
</dbReference>
<organism evidence="7 8">
    <name type="scientific">Clostridium oryzae</name>
    <dbReference type="NCBI Taxonomy" id="1450648"/>
    <lineage>
        <taxon>Bacteria</taxon>
        <taxon>Bacillati</taxon>
        <taxon>Bacillota</taxon>
        <taxon>Clostridia</taxon>
        <taxon>Eubacteriales</taxon>
        <taxon>Clostridiaceae</taxon>
        <taxon>Clostridium</taxon>
    </lineage>
</organism>
<comment type="caution">
    <text evidence="7">The sequence shown here is derived from an EMBL/GenBank/DDBJ whole genome shotgun (WGS) entry which is preliminary data.</text>
</comment>
<comment type="subcellular location">
    <subcellularLocation>
        <location evidence="1">Membrane</location>
        <topology evidence="1">Multi-pass membrane protein</topology>
    </subcellularLocation>
</comment>
<dbReference type="AlphaFoldDB" id="A0A1V4IIZ0"/>
<evidence type="ECO:0000313" key="7">
    <source>
        <dbReference type="EMBL" id="OPJ59879.1"/>
    </source>
</evidence>
<evidence type="ECO:0000256" key="5">
    <source>
        <dbReference type="ARBA" id="ARBA00023136"/>
    </source>
</evidence>
<evidence type="ECO:0000256" key="4">
    <source>
        <dbReference type="ARBA" id="ARBA00022989"/>
    </source>
</evidence>
<keyword evidence="5 6" id="KW-0472">Membrane</keyword>
<dbReference type="Pfam" id="PF01594">
    <property type="entry name" value="AI-2E_transport"/>
    <property type="match status" value="1"/>
</dbReference>
<feature type="transmembrane region" description="Helical" evidence="6">
    <location>
        <begin position="60"/>
        <end position="85"/>
    </location>
</feature>
<accession>A0A1V4IIZ0</accession>
<feature type="transmembrane region" description="Helical" evidence="6">
    <location>
        <begin position="20"/>
        <end position="48"/>
    </location>
</feature>
<gene>
    <name evidence="7" type="ORF">CLORY_30960</name>
</gene>
<dbReference type="EMBL" id="MZGV01000038">
    <property type="protein sequence ID" value="OPJ59879.1"/>
    <property type="molecule type" value="Genomic_DNA"/>
</dbReference>
<dbReference type="Proteomes" id="UP000190080">
    <property type="component" value="Unassembled WGS sequence"/>
</dbReference>
<dbReference type="OrthoDB" id="9772136at2"/>
<feature type="transmembrane region" description="Helical" evidence="6">
    <location>
        <begin position="230"/>
        <end position="255"/>
    </location>
</feature>
<keyword evidence="3 6" id="KW-0812">Transmembrane</keyword>
<evidence type="ECO:0000256" key="3">
    <source>
        <dbReference type="ARBA" id="ARBA00022692"/>
    </source>
</evidence>
<reference evidence="7 8" key="1">
    <citation type="submission" date="2017-03" db="EMBL/GenBank/DDBJ databases">
        <title>Genome sequence of Clostridium oryzae DSM 28571.</title>
        <authorList>
            <person name="Poehlein A."/>
            <person name="Daniel R."/>
        </authorList>
    </citation>
    <scope>NUCLEOTIDE SEQUENCE [LARGE SCALE GENOMIC DNA]</scope>
    <source>
        <strain evidence="7 8">DSM 28571</strain>
    </source>
</reference>
<keyword evidence="4 6" id="KW-1133">Transmembrane helix</keyword>
<comment type="similarity">
    <text evidence="2">Belongs to the autoinducer-2 exporter (AI-2E) (TC 2.A.86) family.</text>
</comment>
<evidence type="ECO:0000256" key="2">
    <source>
        <dbReference type="ARBA" id="ARBA00009773"/>
    </source>
</evidence>
<dbReference type="InterPro" id="IPR002549">
    <property type="entry name" value="AI-2E-like"/>
</dbReference>
<feature type="transmembrane region" description="Helical" evidence="6">
    <location>
        <begin position="261"/>
        <end position="280"/>
    </location>
</feature>
<dbReference type="GO" id="GO:0016020">
    <property type="term" value="C:membrane"/>
    <property type="evidence" value="ECO:0007669"/>
    <property type="project" value="UniProtKB-SubCell"/>
</dbReference>
<protein>
    <submittedName>
        <fullName evidence="7">Pheromone autoinducer 2 transporter</fullName>
    </submittedName>
</protein>
<keyword evidence="8" id="KW-1185">Reference proteome</keyword>